<name>A0A3E0HKA2_9PSEU</name>
<dbReference type="EMBL" id="QUNO01000006">
    <property type="protein sequence ID" value="REH46837.1"/>
    <property type="molecule type" value="Genomic_DNA"/>
</dbReference>
<reference evidence="2 3" key="1">
    <citation type="submission" date="2018-08" db="EMBL/GenBank/DDBJ databases">
        <title>Genomic Encyclopedia of Archaeal and Bacterial Type Strains, Phase II (KMG-II): from individual species to whole genera.</title>
        <authorList>
            <person name="Goeker M."/>
        </authorList>
    </citation>
    <scope>NUCLEOTIDE SEQUENCE [LARGE SCALE GENOMIC DNA]</scope>
    <source>
        <strain evidence="2 3">DSM 45791</strain>
    </source>
</reference>
<evidence type="ECO:0000256" key="1">
    <source>
        <dbReference type="SAM" id="MobiDB-lite"/>
    </source>
</evidence>
<evidence type="ECO:0000313" key="2">
    <source>
        <dbReference type="EMBL" id="REH46837.1"/>
    </source>
</evidence>
<comment type="caution">
    <text evidence="2">The sequence shown here is derived from an EMBL/GenBank/DDBJ whole genome shotgun (WGS) entry which is preliminary data.</text>
</comment>
<feature type="region of interest" description="Disordered" evidence="1">
    <location>
        <begin position="1"/>
        <end position="37"/>
    </location>
</feature>
<accession>A0A3E0HKA2</accession>
<sequence length="37" mass="4009">MSRIALGMPATPPPVLSERRRTRQLRVGSVGVGSDYP</sequence>
<protein>
    <submittedName>
        <fullName evidence="2">(E)-4-hydroxy-3-methylbut-2-enyl-diphosphate synthase</fullName>
    </submittedName>
</protein>
<feature type="non-terminal residue" evidence="2">
    <location>
        <position position="37"/>
    </location>
</feature>
<keyword evidence="3" id="KW-1185">Reference proteome</keyword>
<evidence type="ECO:0000313" key="3">
    <source>
        <dbReference type="Proteomes" id="UP000256269"/>
    </source>
</evidence>
<proteinExistence type="predicted"/>
<dbReference type="AlphaFoldDB" id="A0A3E0HKA2"/>
<gene>
    <name evidence="2" type="ORF">BCF44_1061</name>
</gene>
<organism evidence="2 3">
    <name type="scientific">Kutzneria buriramensis</name>
    <dbReference type="NCBI Taxonomy" id="1045776"/>
    <lineage>
        <taxon>Bacteria</taxon>
        <taxon>Bacillati</taxon>
        <taxon>Actinomycetota</taxon>
        <taxon>Actinomycetes</taxon>
        <taxon>Pseudonocardiales</taxon>
        <taxon>Pseudonocardiaceae</taxon>
        <taxon>Kutzneria</taxon>
    </lineage>
</organism>
<dbReference type="Proteomes" id="UP000256269">
    <property type="component" value="Unassembled WGS sequence"/>
</dbReference>